<protein>
    <submittedName>
        <fullName evidence="1">Uncharacterized protein</fullName>
    </submittedName>
</protein>
<sequence>MASHDLTTATCEKTRQWPHQYHSKILIKQAYHSSEIKTWSVATYLKVGSEVQKAYGKGMPKSEIFKDWKTIAGDNALDYAAEFSHMLGFDGVKMLGLMQLCVTKHTWFLPVIMKVKMSVLILEQSH</sequence>
<dbReference type="Proteomes" id="UP000006591">
    <property type="component" value="Chromosome 2"/>
</dbReference>
<reference evidence="1" key="2">
    <citation type="submission" date="2018-04" db="EMBL/GenBank/DDBJ databases">
        <title>OnivRS2 (Oryza nivara Reference Sequence Version 2).</title>
        <authorList>
            <person name="Zhang J."/>
            <person name="Kudrna D."/>
            <person name="Lee S."/>
            <person name="Talag J."/>
            <person name="Rajasekar S."/>
            <person name="Welchert J."/>
            <person name="Hsing Y.-I."/>
            <person name="Wing R.A."/>
        </authorList>
    </citation>
    <scope>NUCLEOTIDE SEQUENCE [LARGE SCALE GENOMIC DNA]</scope>
    <source>
        <strain evidence="1">SL10</strain>
    </source>
</reference>
<keyword evidence="2" id="KW-1185">Reference proteome</keyword>
<dbReference type="AlphaFoldDB" id="A0A0E0GE63"/>
<name>A0A0E0GE63_ORYNI</name>
<reference evidence="1" key="1">
    <citation type="submission" date="2015-04" db="UniProtKB">
        <authorList>
            <consortium name="EnsemblPlants"/>
        </authorList>
    </citation>
    <scope>IDENTIFICATION</scope>
    <source>
        <strain evidence="1">SL10</strain>
    </source>
</reference>
<accession>A0A0E0GE63</accession>
<dbReference type="STRING" id="4536.A0A0E0GE63"/>
<dbReference type="Gramene" id="ONIVA02G38220.1">
    <property type="protein sequence ID" value="ONIVA02G38220.1"/>
    <property type="gene ID" value="ONIVA02G38220"/>
</dbReference>
<evidence type="ECO:0000313" key="2">
    <source>
        <dbReference type="Proteomes" id="UP000006591"/>
    </source>
</evidence>
<organism evidence="1">
    <name type="scientific">Oryza nivara</name>
    <name type="common">Indian wild rice</name>
    <name type="synonym">Oryza sativa f. spontanea</name>
    <dbReference type="NCBI Taxonomy" id="4536"/>
    <lineage>
        <taxon>Eukaryota</taxon>
        <taxon>Viridiplantae</taxon>
        <taxon>Streptophyta</taxon>
        <taxon>Embryophyta</taxon>
        <taxon>Tracheophyta</taxon>
        <taxon>Spermatophyta</taxon>
        <taxon>Magnoliopsida</taxon>
        <taxon>Liliopsida</taxon>
        <taxon>Poales</taxon>
        <taxon>Poaceae</taxon>
        <taxon>BOP clade</taxon>
        <taxon>Oryzoideae</taxon>
        <taxon>Oryzeae</taxon>
        <taxon>Oryzinae</taxon>
        <taxon>Oryza</taxon>
    </lineage>
</organism>
<proteinExistence type="predicted"/>
<dbReference type="EnsemblPlants" id="ONIVA02G38220.1">
    <property type="protein sequence ID" value="ONIVA02G38220.1"/>
    <property type="gene ID" value="ONIVA02G38220"/>
</dbReference>
<evidence type="ECO:0000313" key="1">
    <source>
        <dbReference type="EnsemblPlants" id="ONIVA02G38220.1"/>
    </source>
</evidence>
<dbReference type="HOGENOM" id="CLU_2124937_0_0_1"/>